<dbReference type="RefSeq" id="WP_342707983.1">
    <property type="nucleotide sequence ID" value="NZ_FNMZ01000002.1"/>
</dbReference>
<keyword evidence="7" id="KW-1185">Reference proteome</keyword>
<evidence type="ECO:0000256" key="1">
    <source>
        <dbReference type="ARBA" id="ARBA00009732"/>
    </source>
</evidence>
<dbReference type="EMBL" id="FNMZ01000002">
    <property type="protein sequence ID" value="SDW83833.1"/>
    <property type="molecule type" value="Genomic_DNA"/>
</dbReference>
<dbReference type="GO" id="GO:0004604">
    <property type="term" value="F:phosphoadenylyl-sulfate reductase (thioredoxin) activity"/>
    <property type="evidence" value="ECO:0007669"/>
    <property type="project" value="UniProtKB-UniRule"/>
</dbReference>
<dbReference type="NCBIfam" id="TIGR00434">
    <property type="entry name" value="cysH"/>
    <property type="match status" value="1"/>
</dbReference>
<comment type="pathway">
    <text evidence="3 4">Sulfur metabolism; hydrogen sulfide biosynthesis; sulfite from sulfate.</text>
</comment>
<feature type="binding site" evidence="4">
    <location>
        <position position="295"/>
    </location>
    <ligand>
        <name>[4Fe-4S] cluster</name>
        <dbReference type="ChEBI" id="CHEBI:49883"/>
    </ligand>
</feature>
<dbReference type="EC" id="1.8.4.10" evidence="4"/>
<dbReference type="STRING" id="356660.SAMN05444336_102489"/>
<dbReference type="InterPro" id="IPR002500">
    <property type="entry name" value="PAPS_reduct_dom"/>
</dbReference>
<dbReference type="HAMAP" id="MF_00063">
    <property type="entry name" value="CysH"/>
    <property type="match status" value="1"/>
</dbReference>
<dbReference type="Gene3D" id="3.40.50.620">
    <property type="entry name" value="HUPs"/>
    <property type="match status" value="1"/>
</dbReference>
<dbReference type="GO" id="GO:0046872">
    <property type="term" value="F:metal ion binding"/>
    <property type="evidence" value="ECO:0007669"/>
    <property type="project" value="UniProtKB-KW"/>
</dbReference>
<dbReference type="InterPro" id="IPR004511">
    <property type="entry name" value="PAPS/APS_Rdtase"/>
</dbReference>
<dbReference type="GO" id="GO:0043866">
    <property type="term" value="F:adenylyl-sulfate reductase (thioredoxin) activity"/>
    <property type="evidence" value="ECO:0007669"/>
    <property type="project" value="UniProtKB-EC"/>
</dbReference>
<feature type="binding site" evidence="4">
    <location>
        <position position="296"/>
    </location>
    <ligand>
        <name>[4Fe-4S] cluster</name>
        <dbReference type="ChEBI" id="CHEBI:49883"/>
    </ligand>
</feature>
<dbReference type="NCBIfam" id="NF002537">
    <property type="entry name" value="PRK02090.1"/>
    <property type="match status" value="1"/>
</dbReference>
<dbReference type="SUPFAM" id="SSF52402">
    <property type="entry name" value="Adenine nucleotide alpha hydrolases-like"/>
    <property type="match status" value="1"/>
</dbReference>
<dbReference type="Proteomes" id="UP000199118">
    <property type="component" value="Unassembled WGS sequence"/>
</dbReference>
<dbReference type="GO" id="GO:0019379">
    <property type="term" value="P:sulfate assimilation, phosphoadenylyl sulfate reduction by phosphoadenylyl-sulfate reductase (thioredoxin)"/>
    <property type="evidence" value="ECO:0007669"/>
    <property type="project" value="UniProtKB-UniRule"/>
</dbReference>
<dbReference type="GO" id="GO:0005737">
    <property type="term" value="C:cytoplasm"/>
    <property type="evidence" value="ECO:0007669"/>
    <property type="project" value="UniProtKB-SubCell"/>
</dbReference>
<comment type="similarity">
    <text evidence="1 4">Belongs to the PAPS reductase family. CysH subfamily.</text>
</comment>
<name>A0A1H2WT32_9RHOB</name>
<dbReference type="Pfam" id="PF01507">
    <property type="entry name" value="PAPS_reduct"/>
    <property type="match status" value="1"/>
</dbReference>
<comment type="catalytic activity">
    <reaction evidence="4">
        <text>[thioredoxin]-disulfide + sulfite + AMP + 2 H(+) = adenosine 5'-phosphosulfate + [thioredoxin]-dithiol</text>
        <dbReference type="Rhea" id="RHEA:21976"/>
        <dbReference type="Rhea" id="RHEA-COMP:10698"/>
        <dbReference type="Rhea" id="RHEA-COMP:10700"/>
        <dbReference type="ChEBI" id="CHEBI:15378"/>
        <dbReference type="ChEBI" id="CHEBI:17359"/>
        <dbReference type="ChEBI" id="CHEBI:29950"/>
        <dbReference type="ChEBI" id="CHEBI:50058"/>
        <dbReference type="ChEBI" id="CHEBI:58243"/>
        <dbReference type="ChEBI" id="CHEBI:456215"/>
        <dbReference type="EC" id="1.8.4.10"/>
    </reaction>
</comment>
<evidence type="ECO:0000256" key="3">
    <source>
        <dbReference type="ARBA" id="ARBA00024327"/>
    </source>
</evidence>
<comment type="function">
    <text evidence="4">Catalyzes the formation of sulfite from adenosine 5'-phosphosulfate (APS) using thioredoxin as an electron donor.</text>
</comment>
<sequence>MPLLDANGPIPETWVKLAEGQAAPKGEKVILEEARLREEGAPRGVSALGVIVGPDADARRMADLLPTLSLVAVRFPSFADGRGFSIARRLRGLGFRGEIRAVGPVIADQFPMLLAVGVDTVEIPEAMAARQPEPQWRDAKEAVSLSYQSGLTRGAVSIFEARRAARGEARGPRADKAAPETPEQMAARLNAKYAGATAQEVLRAGIEKEFRGGISMVSSFGAESAALLHMVSQIDKATPVLFLETGMLFPATLAYQQELAEHLGLTGVRLVRPDHAQVKGEDPDGDLHKDYADSCCDLRKTRPLERALAPFQAWITGRKRFQTADRADLQLFEADANGRIKLNPMAEWDAARISEYMDAHSLPRHPMVSEGFPSLGCAPCTTKVKPGEDPRAGRWRGSDKTECGIHIVDGRVVRGAPQAA</sequence>
<dbReference type="AlphaFoldDB" id="A0A1H2WT32"/>
<proteinExistence type="inferred from homology"/>
<evidence type="ECO:0000313" key="6">
    <source>
        <dbReference type="EMBL" id="SDW83833.1"/>
    </source>
</evidence>
<comment type="cofactor">
    <cofactor evidence="4">
        <name>[4Fe-4S] cluster</name>
        <dbReference type="ChEBI" id="CHEBI:49883"/>
    </cofactor>
    <text evidence="4">Binds 1 [4Fe-4S] cluster per subunit.</text>
</comment>
<feature type="binding site" evidence="4">
    <location>
        <position position="377"/>
    </location>
    <ligand>
        <name>[4Fe-4S] cluster</name>
        <dbReference type="ChEBI" id="CHEBI:49883"/>
    </ligand>
</feature>
<evidence type="ECO:0000256" key="4">
    <source>
        <dbReference type="HAMAP-Rule" id="MF_00063"/>
    </source>
</evidence>
<keyword evidence="4" id="KW-0963">Cytoplasm</keyword>
<evidence type="ECO:0000256" key="2">
    <source>
        <dbReference type="ARBA" id="ARBA00023002"/>
    </source>
</evidence>
<keyword evidence="4" id="KW-0408">Iron</keyword>
<comment type="subcellular location">
    <subcellularLocation>
        <location evidence="4">Cytoplasm</location>
    </subcellularLocation>
</comment>
<dbReference type="Pfam" id="PF06073">
    <property type="entry name" value="DUF934"/>
    <property type="match status" value="1"/>
</dbReference>
<evidence type="ECO:0000313" key="7">
    <source>
        <dbReference type="Proteomes" id="UP000199118"/>
    </source>
</evidence>
<reference evidence="6 7" key="1">
    <citation type="submission" date="2016-10" db="EMBL/GenBank/DDBJ databases">
        <authorList>
            <person name="de Groot N.N."/>
        </authorList>
    </citation>
    <scope>NUCLEOTIDE SEQUENCE [LARGE SCALE GENOMIC DNA]</scope>
    <source>
        <strain evidence="6 7">DSM 17890</strain>
    </source>
</reference>
<dbReference type="GO" id="GO:0070814">
    <property type="term" value="P:hydrogen sulfide biosynthetic process"/>
    <property type="evidence" value="ECO:0007669"/>
    <property type="project" value="UniProtKB-UniRule"/>
</dbReference>
<dbReference type="PANTHER" id="PTHR46509">
    <property type="entry name" value="PHOSPHOADENOSINE PHOSPHOSULFATE REDUCTASE"/>
    <property type="match status" value="1"/>
</dbReference>
<dbReference type="InterPro" id="IPR014729">
    <property type="entry name" value="Rossmann-like_a/b/a_fold"/>
</dbReference>
<keyword evidence="4" id="KW-0479">Metal-binding</keyword>
<accession>A0A1H2WT32</accession>
<feature type="binding site" evidence="4">
    <location>
        <position position="380"/>
    </location>
    <ligand>
        <name>[4Fe-4S] cluster</name>
        <dbReference type="ChEBI" id="CHEBI:49883"/>
    </ligand>
</feature>
<dbReference type="GO" id="GO:0051539">
    <property type="term" value="F:4 iron, 4 sulfur cluster binding"/>
    <property type="evidence" value="ECO:0007669"/>
    <property type="project" value="UniProtKB-UniRule"/>
</dbReference>
<gene>
    <name evidence="4" type="primary">cysH</name>
    <name evidence="6" type="ORF">SAMN05444336_102489</name>
</gene>
<feature type="active site" description="Nucleophile; cysteine thiosulfonate intermediate" evidence="4">
    <location>
        <position position="403"/>
    </location>
</feature>
<keyword evidence="2 4" id="KW-0560">Oxidoreductase</keyword>
<protein>
    <recommendedName>
        <fullName evidence="4">Adenosine 5'-phosphosulfate reductase</fullName>
        <shortName evidence="4">APS reductase</shortName>
        <ecNumber evidence="4">1.8.4.10</ecNumber>
    </recommendedName>
    <alternativeName>
        <fullName evidence="4">5'-adenylylsulfate reductase</fullName>
    </alternativeName>
    <alternativeName>
        <fullName evidence="4">Thioredoxin-dependent 5'-adenylylsulfate reductase</fullName>
    </alternativeName>
</protein>
<feature type="domain" description="Phosphoadenosine phosphosulphate reductase" evidence="5">
    <location>
        <begin position="214"/>
        <end position="382"/>
    </location>
</feature>
<dbReference type="PANTHER" id="PTHR46509:SF1">
    <property type="entry name" value="PHOSPHOADENOSINE PHOSPHOSULFATE REDUCTASE"/>
    <property type="match status" value="1"/>
</dbReference>
<keyword evidence="4" id="KW-0411">Iron-sulfur</keyword>
<evidence type="ECO:0000259" key="5">
    <source>
        <dbReference type="Pfam" id="PF01507"/>
    </source>
</evidence>
<organism evidence="6 7">
    <name type="scientific">Albimonas donghaensis</name>
    <dbReference type="NCBI Taxonomy" id="356660"/>
    <lineage>
        <taxon>Bacteria</taxon>
        <taxon>Pseudomonadati</taxon>
        <taxon>Pseudomonadota</taxon>
        <taxon>Alphaproteobacteria</taxon>
        <taxon>Rhodobacterales</taxon>
        <taxon>Paracoccaceae</taxon>
        <taxon>Albimonas</taxon>
    </lineage>
</organism>
<dbReference type="InterPro" id="IPR008318">
    <property type="entry name" value="UCP030820"/>
</dbReference>